<organism evidence="9 10">
    <name type="scientific">Weissella coleopterorum</name>
    <dbReference type="NCBI Taxonomy" id="2714949"/>
    <lineage>
        <taxon>Bacteria</taxon>
        <taxon>Bacillati</taxon>
        <taxon>Bacillota</taxon>
        <taxon>Bacilli</taxon>
        <taxon>Lactobacillales</taxon>
        <taxon>Lactobacillaceae</taxon>
        <taxon>Weissella</taxon>
    </lineage>
</organism>
<feature type="DNA-binding region" description="OmpR/PhoB-type" evidence="7">
    <location>
        <begin position="127"/>
        <end position="222"/>
    </location>
</feature>
<evidence type="ECO:0000256" key="3">
    <source>
        <dbReference type="ARBA" id="ARBA00023015"/>
    </source>
</evidence>
<dbReference type="RefSeq" id="WP_166011239.1">
    <property type="nucleotide sequence ID" value="NZ_CP049888.1"/>
</dbReference>
<dbReference type="PANTHER" id="PTHR48111">
    <property type="entry name" value="REGULATOR OF RPOS"/>
    <property type="match status" value="1"/>
</dbReference>
<evidence type="ECO:0000313" key="9">
    <source>
        <dbReference type="EMBL" id="QIL51043.1"/>
    </source>
</evidence>
<dbReference type="InterPro" id="IPR039420">
    <property type="entry name" value="WalR-like"/>
</dbReference>
<keyword evidence="4 7" id="KW-0238">DNA-binding</keyword>
<evidence type="ECO:0000259" key="8">
    <source>
        <dbReference type="PROSITE" id="PS51755"/>
    </source>
</evidence>
<keyword evidence="6" id="KW-0804">Transcription</keyword>
<dbReference type="Gene3D" id="1.10.10.10">
    <property type="entry name" value="Winged helix-like DNA-binding domain superfamily/Winged helix DNA-binding domain"/>
    <property type="match status" value="1"/>
</dbReference>
<dbReference type="GO" id="GO:0005829">
    <property type="term" value="C:cytosol"/>
    <property type="evidence" value="ECO:0007669"/>
    <property type="project" value="TreeGrafter"/>
</dbReference>
<evidence type="ECO:0000256" key="4">
    <source>
        <dbReference type="ARBA" id="ARBA00023125"/>
    </source>
</evidence>
<dbReference type="CDD" id="cd00383">
    <property type="entry name" value="trans_reg_C"/>
    <property type="match status" value="1"/>
</dbReference>
<dbReference type="InterPro" id="IPR016032">
    <property type="entry name" value="Sig_transdc_resp-reg_C-effctor"/>
</dbReference>
<gene>
    <name evidence="9" type="ORF">G7084_06880</name>
</gene>
<dbReference type="GO" id="GO:0000156">
    <property type="term" value="F:phosphorelay response regulator activity"/>
    <property type="evidence" value="ECO:0007669"/>
    <property type="project" value="TreeGrafter"/>
</dbReference>
<evidence type="ECO:0000256" key="7">
    <source>
        <dbReference type="PROSITE-ProRule" id="PRU01091"/>
    </source>
</evidence>
<dbReference type="SUPFAM" id="SSF46894">
    <property type="entry name" value="C-terminal effector domain of the bipartite response regulators"/>
    <property type="match status" value="1"/>
</dbReference>
<dbReference type="Proteomes" id="UP000500741">
    <property type="component" value="Chromosome"/>
</dbReference>
<proteinExistence type="predicted"/>
<dbReference type="GO" id="GO:0006355">
    <property type="term" value="P:regulation of DNA-templated transcription"/>
    <property type="evidence" value="ECO:0007669"/>
    <property type="project" value="InterPro"/>
</dbReference>
<dbReference type="GO" id="GO:0032993">
    <property type="term" value="C:protein-DNA complex"/>
    <property type="evidence" value="ECO:0007669"/>
    <property type="project" value="TreeGrafter"/>
</dbReference>
<evidence type="ECO:0000256" key="2">
    <source>
        <dbReference type="ARBA" id="ARBA00023012"/>
    </source>
</evidence>
<dbReference type="InterPro" id="IPR001867">
    <property type="entry name" value="OmpR/PhoB-type_DNA-bd"/>
</dbReference>
<dbReference type="Pfam" id="PF00486">
    <property type="entry name" value="Trans_reg_C"/>
    <property type="match status" value="1"/>
</dbReference>
<dbReference type="PROSITE" id="PS51755">
    <property type="entry name" value="OMPR_PHOB"/>
    <property type="match status" value="1"/>
</dbReference>
<reference evidence="9 10" key="1">
    <citation type="submission" date="2020-03" db="EMBL/GenBank/DDBJ databases">
        <title>Weissella sp. nov., isolated from Cybister lewisianus.</title>
        <authorList>
            <person name="Hyun D.-W."/>
            <person name="Bae J.-W."/>
        </authorList>
    </citation>
    <scope>NUCLEOTIDE SEQUENCE [LARGE SCALE GENOMIC DNA]</scope>
    <source>
        <strain evidence="9 10">HDW19</strain>
    </source>
</reference>
<name>A0A6G8B1N3_9LACO</name>
<evidence type="ECO:0000256" key="5">
    <source>
        <dbReference type="ARBA" id="ARBA00023159"/>
    </source>
</evidence>
<dbReference type="KEGG" id="wco:G7084_06880"/>
<keyword evidence="5" id="KW-0010">Activator</keyword>
<feature type="domain" description="OmpR/PhoB-type" evidence="8">
    <location>
        <begin position="127"/>
        <end position="222"/>
    </location>
</feature>
<evidence type="ECO:0000256" key="1">
    <source>
        <dbReference type="ARBA" id="ARBA00022553"/>
    </source>
</evidence>
<sequence length="222" mass="26321">MNILMISKELELLEQLQITLKKMPWNFQFVSDVKLAQILLTHNPEQFDSVMLDDALVESKFELQQFKLNLDPKKCFILFRSKQIERAWVDEREMQSEQISATDDARQLMAKLETLKTIMHQNKTGSNQELLTPILHVDELTQEVSVRGEKLEHLTPKEFDLLLILVKHPRQVLTREMLLQKVWHEDIYIDTRTVDTHIKMIRKKLPINLIKTVWGRGYKFED</sequence>
<keyword evidence="1" id="KW-0597">Phosphoprotein</keyword>
<dbReference type="FunFam" id="1.10.10.10:FF:000018">
    <property type="entry name" value="DNA-binding response regulator ResD"/>
    <property type="match status" value="1"/>
</dbReference>
<dbReference type="SMART" id="SM00862">
    <property type="entry name" value="Trans_reg_C"/>
    <property type="match status" value="1"/>
</dbReference>
<keyword evidence="2" id="KW-0902">Two-component regulatory system</keyword>
<dbReference type="AlphaFoldDB" id="A0A6G8B1N3"/>
<keyword evidence="3" id="KW-0805">Transcription regulation</keyword>
<dbReference type="InterPro" id="IPR036388">
    <property type="entry name" value="WH-like_DNA-bd_sf"/>
</dbReference>
<accession>A0A6G8B1N3</accession>
<dbReference type="PANTHER" id="PTHR48111:SF40">
    <property type="entry name" value="PHOSPHATE REGULON TRANSCRIPTIONAL REGULATORY PROTEIN PHOB"/>
    <property type="match status" value="1"/>
</dbReference>
<evidence type="ECO:0000256" key="6">
    <source>
        <dbReference type="ARBA" id="ARBA00023163"/>
    </source>
</evidence>
<dbReference type="EMBL" id="CP049888">
    <property type="protein sequence ID" value="QIL51043.1"/>
    <property type="molecule type" value="Genomic_DNA"/>
</dbReference>
<dbReference type="GO" id="GO:0000976">
    <property type="term" value="F:transcription cis-regulatory region binding"/>
    <property type="evidence" value="ECO:0007669"/>
    <property type="project" value="TreeGrafter"/>
</dbReference>
<evidence type="ECO:0000313" key="10">
    <source>
        <dbReference type="Proteomes" id="UP000500741"/>
    </source>
</evidence>
<protein>
    <submittedName>
        <fullName evidence="9">Winged-helix domain-containing protein</fullName>
    </submittedName>
</protein>
<keyword evidence="10" id="KW-1185">Reference proteome</keyword>